<name>A0A916Z0F2_9BACT</name>
<dbReference type="Proteomes" id="UP000609064">
    <property type="component" value="Unassembled WGS sequence"/>
</dbReference>
<keyword evidence="2" id="KW-1185">Reference proteome</keyword>
<proteinExistence type="predicted"/>
<dbReference type="EMBL" id="BMKK01000008">
    <property type="protein sequence ID" value="GGD70015.1"/>
    <property type="molecule type" value="Genomic_DNA"/>
</dbReference>
<gene>
    <name evidence="1" type="ORF">GCM10011514_37590</name>
</gene>
<evidence type="ECO:0000313" key="1">
    <source>
        <dbReference type="EMBL" id="GGD70015.1"/>
    </source>
</evidence>
<dbReference type="RefSeq" id="WP_188768244.1">
    <property type="nucleotide sequence ID" value="NZ_BMKK01000008.1"/>
</dbReference>
<protein>
    <recommendedName>
        <fullName evidence="3">PcfJ-like protein</fullName>
    </recommendedName>
</protein>
<sequence length="430" mass="51039">MGKHLSKSERIRIVREKEQAEFELQQAYQKSARLNQSFVRIIEDVQNLNLRNEYANNERYQFMVSFLIQAELVTKKEILRKYIANLTFLTEKLEGKCPKWFKDNEFIRALIEVAKYRSAWIQPIEDWKPKAKGEYKKFKELINHLFAQYKYPTFLNHIFFYQQDHFFIKDFIFLMQGGSIKYINSMIPLTQKMKVEFMKSPDGFRVFEAFRYAQVLCLGGDELLAHRIAYSWLGRSDKRDEILWETFIRIVIAGGMFNLDKIGELIDYVRNEVNQNPIYSLKGRTLQSLMRQSDTWHNTMNKEQRKQGLVIWKSGSFETFEIEDGKCEDDATLKVVELLSNRELADEGKKMNHCVGSYTYYCERGRTRIVSLRKYHFGLETDRLATIELDMQSKRVVQAKYRFNRPITEKALSFLHKWASLNGFAMGKYL</sequence>
<comment type="caution">
    <text evidence="1">The sequence shown here is derived from an EMBL/GenBank/DDBJ whole genome shotgun (WGS) entry which is preliminary data.</text>
</comment>
<dbReference type="InterPro" id="IPR025586">
    <property type="entry name" value="PcfJ"/>
</dbReference>
<evidence type="ECO:0000313" key="2">
    <source>
        <dbReference type="Proteomes" id="UP000609064"/>
    </source>
</evidence>
<evidence type="ECO:0008006" key="3">
    <source>
        <dbReference type="Google" id="ProtNLM"/>
    </source>
</evidence>
<reference evidence="1" key="1">
    <citation type="journal article" date="2014" name="Int. J. Syst. Evol. Microbiol.">
        <title>Complete genome sequence of Corynebacterium casei LMG S-19264T (=DSM 44701T), isolated from a smear-ripened cheese.</title>
        <authorList>
            <consortium name="US DOE Joint Genome Institute (JGI-PGF)"/>
            <person name="Walter F."/>
            <person name="Albersmeier A."/>
            <person name="Kalinowski J."/>
            <person name="Ruckert C."/>
        </authorList>
    </citation>
    <scope>NUCLEOTIDE SEQUENCE</scope>
    <source>
        <strain evidence="1">CGMCC 1.15958</strain>
    </source>
</reference>
<dbReference type="Pfam" id="PF14284">
    <property type="entry name" value="PcfJ"/>
    <property type="match status" value="1"/>
</dbReference>
<dbReference type="AlphaFoldDB" id="A0A916Z0F2"/>
<organism evidence="1 2">
    <name type="scientific">Emticicia aquatilis</name>
    <dbReference type="NCBI Taxonomy" id="1537369"/>
    <lineage>
        <taxon>Bacteria</taxon>
        <taxon>Pseudomonadati</taxon>
        <taxon>Bacteroidota</taxon>
        <taxon>Cytophagia</taxon>
        <taxon>Cytophagales</taxon>
        <taxon>Leadbetterellaceae</taxon>
        <taxon>Emticicia</taxon>
    </lineage>
</organism>
<accession>A0A916Z0F2</accession>
<reference evidence="1" key="2">
    <citation type="submission" date="2020-09" db="EMBL/GenBank/DDBJ databases">
        <authorList>
            <person name="Sun Q."/>
            <person name="Zhou Y."/>
        </authorList>
    </citation>
    <scope>NUCLEOTIDE SEQUENCE</scope>
    <source>
        <strain evidence="1">CGMCC 1.15958</strain>
    </source>
</reference>